<dbReference type="CDD" id="cd06170">
    <property type="entry name" value="LuxR_C_like"/>
    <property type="match status" value="1"/>
</dbReference>
<evidence type="ECO:0000256" key="5">
    <source>
        <dbReference type="ARBA" id="ARBA00023163"/>
    </source>
</evidence>
<dbReference type="Gene3D" id="1.10.10.10">
    <property type="entry name" value="Winged helix-like DNA-binding domain superfamily/Winged helix DNA-binding domain"/>
    <property type="match status" value="1"/>
</dbReference>
<accession>A0A286G650</accession>
<dbReference type="PRINTS" id="PR00038">
    <property type="entry name" value="HTHLUXR"/>
</dbReference>
<dbReference type="Pfam" id="PF00072">
    <property type="entry name" value="Response_reg"/>
    <property type="match status" value="1"/>
</dbReference>
<dbReference type="PANTHER" id="PTHR44688">
    <property type="entry name" value="DNA-BINDING TRANSCRIPTIONAL ACTIVATOR DEVR_DOSR"/>
    <property type="match status" value="1"/>
</dbReference>
<protein>
    <submittedName>
        <fullName evidence="9">Two component transcriptional regulator, LuxR family</fullName>
    </submittedName>
</protein>
<reference evidence="9 10" key="1">
    <citation type="submission" date="2017-09" db="EMBL/GenBank/DDBJ databases">
        <authorList>
            <person name="Ehlers B."/>
            <person name="Leendertz F.H."/>
        </authorList>
    </citation>
    <scope>NUCLEOTIDE SEQUENCE [LARGE SCALE GENOMIC DNA]</scope>
    <source>
        <strain evidence="9 10">USBA 140</strain>
    </source>
</reference>
<evidence type="ECO:0000256" key="1">
    <source>
        <dbReference type="ARBA" id="ARBA00022553"/>
    </source>
</evidence>
<dbReference type="Pfam" id="PF00196">
    <property type="entry name" value="GerE"/>
    <property type="match status" value="1"/>
</dbReference>
<dbReference type="SMART" id="SM00448">
    <property type="entry name" value="REC"/>
    <property type="match status" value="1"/>
</dbReference>
<keyword evidence="4" id="KW-0238">DNA-binding</keyword>
<dbReference type="EMBL" id="OCNJ01000001">
    <property type="protein sequence ID" value="SOD90975.1"/>
    <property type="molecule type" value="Genomic_DNA"/>
</dbReference>
<keyword evidence="10" id="KW-1185">Reference proteome</keyword>
<name>A0A286G650_9PROT</name>
<dbReference type="FunFam" id="3.40.50.2300:FF:000018">
    <property type="entry name" value="DNA-binding transcriptional regulator NtrC"/>
    <property type="match status" value="1"/>
</dbReference>
<keyword evidence="5" id="KW-0804">Transcription</keyword>
<dbReference type="Proteomes" id="UP000219621">
    <property type="component" value="Unassembled WGS sequence"/>
</dbReference>
<organism evidence="9 10">
    <name type="scientific">Caenispirillum bisanense</name>
    <dbReference type="NCBI Taxonomy" id="414052"/>
    <lineage>
        <taxon>Bacteria</taxon>
        <taxon>Pseudomonadati</taxon>
        <taxon>Pseudomonadota</taxon>
        <taxon>Alphaproteobacteria</taxon>
        <taxon>Rhodospirillales</taxon>
        <taxon>Novispirillaceae</taxon>
        <taxon>Caenispirillum</taxon>
    </lineage>
</organism>
<dbReference type="AlphaFoldDB" id="A0A286G650"/>
<dbReference type="InterPro" id="IPR001789">
    <property type="entry name" value="Sig_transdc_resp-reg_receiver"/>
</dbReference>
<sequence>MPSPSAQPPAEAPPLVYIVDDDEALRDSLRWLIRSVDLAVEDHPSADAFLRSFCDDRPCCILLDVRMPGVSGLELQDVLRQRGALAPILFMTGHGDVPMAVRALKAGAFDFVEKPFDDAVMLGRIHAALDHHRALLAEHAQRQAVLDRWATLTPRERQVMRKVAGGAQNKVIAHDLDISLKTVEVHRHNVMDKMAAQSVADLTRMLLTLGEAAEHDLPPPGS</sequence>
<dbReference type="RefSeq" id="WP_217991977.1">
    <property type="nucleotide sequence ID" value="NZ_OCNJ01000001.1"/>
</dbReference>
<dbReference type="InterPro" id="IPR000792">
    <property type="entry name" value="Tscrpt_reg_LuxR_C"/>
</dbReference>
<feature type="modified residue" description="4-aspartylphosphate" evidence="6">
    <location>
        <position position="64"/>
    </location>
</feature>
<feature type="domain" description="Response regulatory" evidence="8">
    <location>
        <begin position="15"/>
        <end position="129"/>
    </location>
</feature>
<evidence type="ECO:0000256" key="2">
    <source>
        <dbReference type="ARBA" id="ARBA00023012"/>
    </source>
</evidence>
<keyword evidence="2" id="KW-0902">Two-component regulatory system</keyword>
<dbReference type="PROSITE" id="PS50043">
    <property type="entry name" value="HTH_LUXR_2"/>
    <property type="match status" value="1"/>
</dbReference>
<proteinExistence type="predicted"/>
<keyword evidence="3" id="KW-0805">Transcription regulation</keyword>
<dbReference type="InterPro" id="IPR011006">
    <property type="entry name" value="CheY-like_superfamily"/>
</dbReference>
<gene>
    <name evidence="9" type="ORF">SAMN05421508_101746</name>
</gene>
<dbReference type="Gene3D" id="3.40.50.2300">
    <property type="match status" value="1"/>
</dbReference>
<dbReference type="GO" id="GO:0006355">
    <property type="term" value="P:regulation of DNA-templated transcription"/>
    <property type="evidence" value="ECO:0007669"/>
    <property type="project" value="InterPro"/>
</dbReference>
<evidence type="ECO:0000256" key="4">
    <source>
        <dbReference type="ARBA" id="ARBA00023125"/>
    </source>
</evidence>
<keyword evidence="1 6" id="KW-0597">Phosphoprotein</keyword>
<dbReference type="GO" id="GO:0000160">
    <property type="term" value="P:phosphorelay signal transduction system"/>
    <property type="evidence" value="ECO:0007669"/>
    <property type="project" value="UniProtKB-KW"/>
</dbReference>
<dbReference type="GO" id="GO:0003677">
    <property type="term" value="F:DNA binding"/>
    <property type="evidence" value="ECO:0007669"/>
    <property type="project" value="UniProtKB-KW"/>
</dbReference>
<dbReference type="PANTHER" id="PTHR44688:SF16">
    <property type="entry name" value="DNA-BINDING TRANSCRIPTIONAL ACTIVATOR DEVR_DOSR"/>
    <property type="match status" value="1"/>
</dbReference>
<dbReference type="SUPFAM" id="SSF52172">
    <property type="entry name" value="CheY-like"/>
    <property type="match status" value="1"/>
</dbReference>
<dbReference type="InterPro" id="IPR016032">
    <property type="entry name" value="Sig_transdc_resp-reg_C-effctor"/>
</dbReference>
<evidence type="ECO:0000259" key="8">
    <source>
        <dbReference type="PROSITE" id="PS50110"/>
    </source>
</evidence>
<feature type="domain" description="HTH luxR-type" evidence="7">
    <location>
        <begin position="145"/>
        <end position="210"/>
    </location>
</feature>
<dbReference type="CDD" id="cd17537">
    <property type="entry name" value="REC_FixJ"/>
    <property type="match status" value="1"/>
</dbReference>
<evidence type="ECO:0000259" key="7">
    <source>
        <dbReference type="PROSITE" id="PS50043"/>
    </source>
</evidence>
<evidence type="ECO:0000313" key="10">
    <source>
        <dbReference type="Proteomes" id="UP000219621"/>
    </source>
</evidence>
<dbReference type="PROSITE" id="PS00622">
    <property type="entry name" value="HTH_LUXR_1"/>
    <property type="match status" value="1"/>
</dbReference>
<evidence type="ECO:0000256" key="6">
    <source>
        <dbReference type="PROSITE-ProRule" id="PRU00169"/>
    </source>
</evidence>
<evidence type="ECO:0000256" key="3">
    <source>
        <dbReference type="ARBA" id="ARBA00023015"/>
    </source>
</evidence>
<dbReference type="SUPFAM" id="SSF46894">
    <property type="entry name" value="C-terminal effector domain of the bipartite response regulators"/>
    <property type="match status" value="1"/>
</dbReference>
<dbReference type="InterPro" id="IPR036388">
    <property type="entry name" value="WH-like_DNA-bd_sf"/>
</dbReference>
<dbReference type="SMART" id="SM00421">
    <property type="entry name" value="HTH_LUXR"/>
    <property type="match status" value="1"/>
</dbReference>
<evidence type="ECO:0000313" key="9">
    <source>
        <dbReference type="EMBL" id="SOD90975.1"/>
    </source>
</evidence>
<dbReference type="PROSITE" id="PS50110">
    <property type="entry name" value="RESPONSE_REGULATORY"/>
    <property type="match status" value="1"/>
</dbReference>